<dbReference type="Pfam" id="PF16259">
    <property type="entry name" value="DUF4913"/>
    <property type="match status" value="2"/>
</dbReference>
<gene>
    <name evidence="2" type="ORF">NRB56_45970</name>
</gene>
<accession>A0A7K0DTU4</accession>
<comment type="caution">
    <text evidence="2">The sequence shown here is derived from an EMBL/GenBank/DDBJ whole genome shotgun (WGS) entry which is preliminary data.</text>
</comment>
<evidence type="ECO:0000313" key="2">
    <source>
        <dbReference type="EMBL" id="MQY29008.1"/>
    </source>
</evidence>
<organism evidence="2 3">
    <name type="scientific">Nocardia aurantia</name>
    <dbReference type="NCBI Taxonomy" id="2585199"/>
    <lineage>
        <taxon>Bacteria</taxon>
        <taxon>Bacillati</taxon>
        <taxon>Actinomycetota</taxon>
        <taxon>Actinomycetes</taxon>
        <taxon>Mycobacteriales</taxon>
        <taxon>Nocardiaceae</taxon>
        <taxon>Nocardia</taxon>
    </lineage>
</organism>
<feature type="compositionally biased region" description="Basic and acidic residues" evidence="1">
    <location>
        <begin position="247"/>
        <end position="257"/>
    </location>
</feature>
<feature type="region of interest" description="Disordered" evidence="1">
    <location>
        <begin position="247"/>
        <end position="266"/>
    </location>
</feature>
<dbReference type="EMBL" id="WEGI01000010">
    <property type="protein sequence ID" value="MQY29008.1"/>
    <property type="molecule type" value="Genomic_DNA"/>
</dbReference>
<evidence type="ECO:0008006" key="4">
    <source>
        <dbReference type="Google" id="ProtNLM"/>
    </source>
</evidence>
<proteinExistence type="predicted"/>
<protein>
    <recommendedName>
        <fullName evidence="4">DUF4913 domain-containing protein</fullName>
    </recommendedName>
</protein>
<sequence>MTEPEQLPTYYPNVAAFVEGYLVQIYQRQVTDTTDAVWCPEWWKHTEAVIRMEALWRAWEHYRRNPRTGLSIWFLDHADRHMAKLFDANGPFKYCGVRKGHQELLSPLILTQPPKGMFQDIEGAGTAYKSAVEFVENYLSLLYQRQVSDTTDSVWCPSWWEHTEAVARLDATWRAWERYRQVAETGLSEWFNEHADPHMAVLLDPRGPFRYCSVRQGHKSLLGPLPTTIAQPEMFADLDDRDKYVVDRDASQRRGGPDRTVAGGSD</sequence>
<evidence type="ECO:0000256" key="1">
    <source>
        <dbReference type="SAM" id="MobiDB-lite"/>
    </source>
</evidence>
<dbReference type="RefSeq" id="WP_319943381.1">
    <property type="nucleotide sequence ID" value="NZ_WEGI01000010.1"/>
</dbReference>
<reference evidence="2 3" key="1">
    <citation type="submission" date="2019-10" db="EMBL/GenBank/DDBJ databases">
        <title>Nocardia macrotermitis sp. nov. and Nocardia aurantia sp. nov., isolated from the gut of fungus growing-termite Macrotermes natalensis.</title>
        <authorList>
            <person name="Benndorf R."/>
            <person name="Schwitalla J."/>
            <person name="Martin K."/>
            <person name="De Beer W."/>
            <person name="Kaster A.-K."/>
            <person name="Vollmers J."/>
            <person name="Poulsen M."/>
            <person name="Beemelmanns C."/>
        </authorList>
    </citation>
    <scope>NUCLEOTIDE SEQUENCE [LARGE SCALE GENOMIC DNA]</scope>
    <source>
        <strain evidence="2 3">RB56</strain>
    </source>
</reference>
<dbReference type="AlphaFoldDB" id="A0A7K0DTU4"/>
<keyword evidence="3" id="KW-1185">Reference proteome</keyword>
<evidence type="ECO:0000313" key="3">
    <source>
        <dbReference type="Proteomes" id="UP000431401"/>
    </source>
</evidence>
<dbReference type="InterPro" id="IPR032584">
    <property type="entry name" value="DUF4913"/>
</dbReference>
<name>A0A7K0DTU4_9NOCA</name>
<dbReference type="Proteomes" id="UP000431401">
    <property type="component" value="Unassembled WGS sequence"/>
</dbReference>